<dbReference type="PANTHER" id="PTHR28646">
    <property type="entry name" value="TRANSMEMBRANE PROTEIN 201"/>
    <property type="match status" value="1"/>
</dbReference>
<evidence type="ECO:0000256" key="5">
    <source>
        <dbReference type="ARBA" id="ARBA00023136"/>
    </source>
</evidence>
<evidence type="ECO:0000256" key="3">
    <source>
        <dbReference type="ARBA" id="ARBA00022692"/>
    </source>
</evidence>
<protein>
    <submittedName>
        <fullName evidence="11">Ima1_N domain-containing protein</fullName>
    </submittedName>
</protein>
<feature type="compositionally biased region" description="Low complexity" evidence="7">
    <location>
        <begin position="411"/>
        <end position="423"/>
    </location>
</feature>
<reference evidence="11" key="1">
    <citation type="submission" date="2016-11" db="UniProtKB">
        <authorList>
            <consortium name="WormBaseParasite"/>
        </authorList>
    </citation>
    <scope>IDENTIFICATION</scope>
</reference>
<keyword evidence="3 8" id="KW-0812">Transmembrane</keyword>
<sequence>MATTATLLFNIVTQWLSLAATKTIYGIASLATLCALLLVCFYLWRLARCGFPVNCWFCGGSTRVPFGNRNCFDCPHCDQYNGFDSEGNYNKDIPAMRHSAMNLRQTPLACRSSSTGRLPSPSNGVQQQQQQLCDACNRNQALKVAQLAQFEPTSPSAEDAELAALRARLERAYALCQRCRAKRRAALQAQDIRLLPAYWNGRGREFEPGTKPLKPPAPRLVCLPAVFCLLLACLIRRPLCFGFRFLINGCGGDLWQGPVFFAAVEPLRTQLTVLNGNYNNNKATVSNFGDASSNSDNSSVADDVDTNVDSASVLAWNQQQQQQKTAPSFINQRAYLLQQQAQVKRPASLPPDWASGGAAAYRPVRSFSYLQPNNRPVGFANPTQSLLSPMPPSPAQRRPASRSPPAPPSTPLMLTPTAAPSAACIGRRSPSTAIGLPSPMDVDEDTGGLRQAECDLGGGGDSAYASQRASIADMPLTFGASASRQPTASEAKGRSSGSRSRLSQVLIGCCVGVNFSPAAALPADTSWRRCSRCCCSRKHLGRLSGKYLAADCWLMLLDLSDF</sequence>
<evidence type="ECO:0000256" key="1">
    <source>
        <dbReference type="ARBA" id="ARBA00004473"/>
    </source>
</evidence>
<feature type="transmembrane region" description="Helical" evidence="8">
    <location>
        <begin position="24"/>
        <end position="44"/>
    </location>
</feature>
<evidence type="ECO:0000256" key="8">
    <source>
        <dbReference type="SAM" id="Phobius"/>
    </source>
</evidence>
<evidence type="ECO:0000256" key="6">
    <source>
        <dbReference type="ARBA" id="ARBA00023242"/>
    </source>
</evidence>
<dbReference type="WBParaSite" id="maker-uti_cns_0004678-snap-gene-0.13-mRNA-1">
    <property type="protein sequence ID" value="maker-uti_cns_0004678-snap-gene-0.13-mRNA-1"/>
    <property type="gene ID" value="maker-uti_cns_0004678-snap-gene-0.13"/>
</dbReference>
<dbReference type="Pfam" id="PF09779">
    <property type="entry name" value="Ima1_N"/>
    <property type="match status" value="1"/>
</dbReference>
<dbReference type="GO" id="GO:0030473">
    <property type="term" value="P:nuclear migration along microtubule"/>
    <property type="evidence" value="ECO:0007669"/>
    <property type="project" value="TreeGrafter"/>
</dbReference>
<feature type="region of interest" description="Disordered" evidence="7">
    <location>
        <begin position="372"/>
        <end position="454"/>
    </location>
</feature>
<keyword evidence="4 8" id="KW-1133">Transmembrane helix</keyword>
<dbReference type="InterPro" id="IPR040041">
    <property type="entry name" value="TMEM201"/>
</dbReference>
<evidence type="ECO:0000256" key="4">
    <source>
        <dbReference type="ARBA" id="ARBA00022989"/>
    </source>
</evidence>
<proteinExistence type="inferred from homology"/>
<comment type="similarity">
    <text evidence="2">Belongs to the TMEM201 family.</text>
</comment>
<dbReference type="GO" id="GO:0005637">
    <property type="term" value="C:nuclear inner membrane"/>
    <property type="evidence" value="ECO:0007669"/>
    <property type="project" value="UniProtKB-SubCell"/>
</dbReference>
<keyword evidence="10" id="KW-1185">Reference proteome</keyword>
<dbReference type="GO" id="GO:0005521">
    <property type="term" value="F:lamin binding"/>
    <property type="evidence" value="ECO:0007669"/>
    <property type="project" value="TreeGrafter"/>
</dbReference>
<organism evidence="10 11">
    <name type="scientific">Macrostomum lignano</name>
    <dbReference type="NCBI Taxonomy" id="282301"/>
    <lineage>
        <taxon>Eukaryota</taxon>
        <taxon>Metazoa</taxon>
        <taxon>Spiralia</taxon>
        <taxon>Lophotrochozoa</taxon>
        <taxon>Platyhelminthes</taxon>
        <taxon>Rhabditophora</taxon>
        <taxon>Macrostomorpha</taxon>
        <taxon>Macrostomida</taxon>
        <taxon>Macrostomidae</taxon>
        <taxon>Macrostomum</taxon>
    </lineage>
</organism>
<keyword evidence="5 8" id="KW-0472">Membrane</keyword>
<evidence type="ECO:0000313" key="10">
    <source>
        <dbReference type="Proteomes" id="UP000095280"/>
    </source>
</evidence>
<dbReference type="PANTHER" id="PTHR28646:SF1">
    <property type="entry name" value="TRANSMEMBRANE PROTEIN 201"/>
    <property type="match status" value="1"/>
</dbReference>
<evidence type="ECO:0000256" key="7">
    <source>
        <dbReference type="SAM" id="MobiDB-lite"/>
    </source>
</evidence>
<comment type="subcellular location">
    <subcellularLocation>
        <location evidence="1">Nucleus inner membrane</location>
        <topology evidence="1">Multi-pass membrane protein</topology>
    </subcellularLocation>
</comment>
<dbReference type="InterPro" id="IPR018617">
    <property type="entry name" value="Ima1_N"/>
</dbReference>
<accession>A0A1I8H750</accession>
<feature type="domain" description="Ima1 N-terminal" evidence="9">
    <location>
        <begin position="53"/>
        <end position="181"/>
    </location>
</feature>
<dbReference type="Proteomes" id="UP000095280">
    <property type="component" value="Unplaced"/>
</dbReference>
<evidence type="ECO:0000256" key="2">
    <source>
        <dbReference type="ARBA" id="ARBA00007600"/>
    </source>
</evidence>
<name>A0A1I8H750_9PLAT</name>
<keyword evidence="6" id="KW-0539">Nucleus</keyword>
<evidence type="ECO:0000313" key="11">
    <source>
        <dbReference type="WBParaSite" id="maker-uti_cns_0004678-snap-gene-0.13-mRNA-1"/>
    </source>
</evidence>
<dbReference type="GO" id="GO:0051015">
    <property type="term" value="F:actin filament binding"/>
    <property type="evidence" value="ECO:0007669"/>
    <property type="project" value="TreeGrafter"/>
</dbReference>
<dbReference type="AlphaFoldDB" id="A0A1I8H750"/>
<evidence type="ECO:0000259" key="9">
    <source>
        <dbReference type="Pfam" id="PF09779"/>
    </source>
</evidence>